<comment type="caution">
    <text evidence="1">The sequence shown here is derived from an EMBL/GenBank/DDBJ whole genome shotgun (WGS) entry which is preliminary data.</text>
</comment>
<gene>
    <name evidence="1" type="ORF">DSO57_1025416</name>
</gene>
<dbReference type="Proteomes" id="UP001165960">
    <property type="component" value="Unassembled WGS sequence"/>
</dbReference>
<proteinExistence type="predicted"/>
<accession>A0ACC2SEY4</accession>
<protein>
    <submittedName>
        <fullName evidence="1">Uncharacterized protein</fullName>
    </submittedName>
</protein>
<reference evidence="1" key="1">
    <citation type="submission" date="2022-04" db="EMBL/GenBank/DDBJ databases">
        <title>Genome of the entomopathogenic fungus Entomophthora muscae.</title>
        <authorList>
            <person name="Elya C."/>
            <person name="Lovett B.R."/>
            <person name="Lee E."/>
            <person name="Macias A.M."/>
            <person name="Hajek A.E."/>
            <person name="De Bivort B.L."/>
            <person name="Kasson M.T."/>
            <person name="De Fine Licht H.H."/>
            <person name="Stajich J.E."/>
        </authorList>
    </citation>
    <scope>NUCLEOTIDE SEQUENCE</scope>
    <source>
        <strain evidence="1">Berkeley</strain>
    </source>
</reference>
<evidence type="ECO:0000313" key="1">
    <source>
        <dbReference type="EMBL" id="KAJ9060967.1"/>
    </source>
</evidence>
<sequence>MSAMWHLFLIVSALSLARGHMELKKPLCRRSRFDKNLMWNQIDYSNMFPLGDNTKIDFPFPCRGLPVGNITDTLTAGTKFVSQLAGDITHNGGHCEWSISYDGSTFVTIHTIIGECVTHGVRQYLINLPDTAPPGQAVLAWTWVNRTGLREFYMNCADVMVVNTGTPGTIQGPAPVIANLPGFPIIPQFTNGILGQELYENRPIITIGKLTEATPALNIPPPNSNHSCHTPHSHAKPLSDHAINGSPISNDSKQMKLKYTFILLNTIQTIYLLKSRQDL</sequence>
<keyword evidence="2" id="KW-1185">Reference proteome</keyword>
<evidence type="ECO:0000313" key="2">
    <source>
        <dbReference type="Proteomes" id="UP001165960"/>
    </source>
</evidence>
<organism evidence="1 2">
    <name type="scientific">Entomophthora muscae</name>
    <dbReference type="NCBI Taxonomy" id="34485"/>
    <lineage>
        <taxon>Eukaryota</taxon>
        <taxon>Fungi</taxon>
        <taxon>Fungi incertae sedis</taxon>
        <taxon>Zoopagomycota</taxon>
        <taxon>Entomophthoromycotina</taxon>
        <taxon>Entomophthoromycetes</taxon>
        <taxon>Entomophthorales</taxon>
        <taxon>Entomophthoraceae</taxon>
        <taxon>Entomophthora</taxon>
    </lineage>
</organism>
<name>A0ACC2SEY4_9FUNG</name>
<dbReference type="EMBL" id="QTSX02005113">
    <property type="protein sequence ID" value="KAJ9060967.1"/>
    <property type="molecule type" value="Genomic_DNA"/>
</dbReference>